<comment type="caution">
    <text evidence="2">The sequence shown here is derived from an EMBL/GenBank/DDBJ whole genome shotgun (WGS) entry which is preliminary data.</text>
</comment>
<dbReference type="SUPFAM" id="SSF52266">
    <property type="entry name" value="SGNH hydrolase"/>
    <property type="match status" value="1"/>
</dbReference>
<name>U4R684_9FIRM</name>
<protein>
    <submittedName>
        <fullName evidence="2">Lysophospholipase</fullName>
    </submittedName>
</protein>
<dbReference type="CDD" id="cd00229">
    <property type="entry name" value="SGNH_hydrolase"/>
    <property type="match status" value="1"/>
</dbReference>
<dbReference type="AlphaFoldDB" id="U4R684"/>
<reference evidence="2 3" key="1">
    <citation type="journal article" date="2013" name="Genome Announc.">
        <title>Draft Genome Sequence of the Cellulolytic Bacterium Clostridium papyrosolvens C7 (ATCC 700395).</title>
        <authorList>
            <person name="Zepeda V."/>
            <person name="Dassa B."/>
            <person name="Borovok I."/>
            <person name="Lamed R."/>
            <person name="Bayer E.A."/>
            <person name="Cate J.H."/>
        </authorList>
    </citation>
    <scope>NUCLEOTIDE SEQUENCE [LARGE SCALE GENOMIC DNA]</scope>
    <source>
        <strain evidence="2 3">C7</strain>
    </source>
</reference>
<dbReference type="PANTHER" id="PTHR34407">
    <property type="entry name" value="EXPRESSED PROTEIN"/>
    <property type="match status" value="1"/>
</dbReference>
<dbReference type="PANTHER" id="PTHR34407:SF1">
    <property type="entry name" value="SGNH HYDROLASE-TYPE ESTERASE DOMAIN-CONTAINING PROTEIN"/>
    <property type="match status" value="1"/>
</dbReference>
<gene>
    <name evidence="2" type="ORF">L323_03690</name>
</gene>
<dbReference type="STRING" id="1330534.L323_03690"/>
<dbReference type="InterPro" id="IPR036514">
    <property type="entry name" value="SGNH_hydro_sf"/>
</dbReference>
<accession>U4R684</accession>
<proteinExistence type="predicted"/>
<dbReference type="Pfam" id="PF13472">
    <property type="entry name" value="Lipase_GDSL_2"/>
    <property type="match status" value="1"/>
</dbReference>
<feature type="domain" description="SGNH hydrolase-type esterase" evidence="1">
    <location>
        <begin position="43"/>
        <end position="205"/>
    </location>
</feature>
<evidence type="ECO:0000313" key="2">
    <source>
        <dbReference type="EMBL" id="EPR13551.1"/>
    </source>
</evidence>
<dbReference type="InterPro" id="IPR013830">
    <property type="entry name" value="SGNH_hydro"/>
</dbReference>
<dbReference type="EMBL" id="ATAY01000019">
    <property type="protein sequence ID" value="EPR13551.1"/>
    <property type="molecule type" value="Genomic_DNA"/>
</dbReference>
<dbReference type="Gene3D" id="3.40.50.1110">
    <property type="entry name" value="SGNH hydrolase"/>
    <property type="match status" value="1"/>
</dbReference>
<dbReference type="RefSeq" id="WP_020814352.1">
    <property type="nucleotide sequence ID" value="NZ_ATAY01000019.1"/>
</dbReference>
<evidence type="ECO:0000313" key="3">
    <source>
        <dbReference type="Proteomes" id="UP000016860"/>
    </source>
</evidence>
<organism evidence="2 3">
    <name type="scientific">Ruminiclostridium papyrosolvens C7</name>
    <dbReference type="NCBI Taxonomy" id="1330534"/>
    <lineage>
        <taxon>Bacteria</taxon>
        <taxon>Bacillati</taxon>
        <taxon>Bacillota</taxon>
        <taxon>Clostridia</taxon>
        <taxon>Eubacteriales</taxon>
        <taxon>Oscillospiraceae</taxon>
        <taxon>Ruminiclostridium</taxon>
    </lineage>
</organism>
<dbReference type="OrthoDB" id="8233337at2"/>
<sequence>MKNAQGSHSKIIERSLISTGNNYRMKKAMEKAEKGQKVTLAYLGGSITEGYNGGPDKCFAKLTCDYFAQNFCKGNNINYINAGMAGTSSTLGLIRIEKDILIHKPDIVFVEFSVNDTKDKTNMAAFESLLLRILSSESQPAVVLIFTISESGYSCQNEMAQIGRHYELAMISIKDAIVPEFVGGTMNWQDYSDDYIHPHENGHELITELIIYYLNKVSHEVLNGVYKISETPVVGNEFVTLKMLDNTIIRVKDSGGFSSDITINQFPNGWTHKAGAKTEKFSFNLYCKNLFIVYKESKNTDTGSADIHIDDIFVLTVNGFNSSGWNNPVAKLLLNSEKPAIHKIEIKMSKGSEDKELSILAFGYS</sequence>
<evidence type="ECO:0000259" key="1">
    <source>
        <dbReference type="Pfam" id="PF13472"/>
    </source>
</evidence>
<dbReference type="PATRIC" id="fig|1330534.3.peg.736"/>
<dbReference type="Proteomes" id="UP000016860">
    <property type="component" value="Unassembled WGS sequence"/>
</dbReference>